<reference evidence="1" key="1">
    <citation type="journal article" date="2014" name="Front. Microbiol.">
        <title>High frequency of phylogenetically diverse reductive dehalogenase-homologous genes in deep subseafloor sedimentary metagenomes.</title>
        <authorList>
            <person name="Kawai M."/>
            <person name="Futagami T."/>
            <person name="Toyoda A."/>
            <person name="Takaki Y."/>
            <person name="Nishi S."/>
            <person name="Hori S."/>
            <person name="Arai W."/>
            <person name="Tsubouchi T."/>
            <person name="Morono Y."/>
            <person name="Uchiyama I."/>
            <person name="Ito T."/>
            <person name="Fujiyama A."/>
            <person name="Inagaki F."/>
            <person name="Takami H."/>
        </authorList>
    </citation>
    <scope>NUCLEOTIDE SEQUENCE</scope>
    <source>
        <strain evidence="1">Expedition CK06-06</strain>
    </source>
</reference>
<dbReference type="AlphaFoldDB" id="X0W192"/>
<dbReference type="Gene3D" id="2.60.40.10">
    <property type="entry name" value="Immunoglobulins"/>
    <property type="match status" value="2"/>
</dbReference>
<protein>
    <recommendedName>
        <fullName evidence="2">Fibronectin type-III domain-containing protein</fullName>
    </recommendedName>
</protein>
<dbReference type="EMBL" id="BARS01038074">
    <property type="protein sequence ID" value="GAG18428.1"/>
    <property type="molecule type" value="Genomic_DNA"/>
</dbReference>
<organism evidence="1">
    <name type="scientific">marine sediment metagenome</name>
    <dbReference type="NCBI Taxonomy" id="412755"/>
    <lineage>
        <taxon>unclassified sequences</taxon>
        <taxon>metagenomes</taxon>
        <taxon>ecological metagenomes</taxon>
    </lineage>
</organism>
<gene>
    <name evidence="1" type="ORF">S01H1_58287</name>
</gene>
<evidence type="ECO:0000313" key="1">
    <source>
        <dbReference type="EMBL" id="GAG18428.1"/>
    </source>
</evidence>
<comment type="caution">
    <text evidence="1">The sequence shown here is derived from an EMBL/GenBank/DDBJ whole genome shotgun (WGS) entry which is preliminary data.</text>
</comment>
<feature type="non-terminal residue" evidence="1">
    <location>
        <position position="1"/>
    </location>
</feature>
<proteinExistence type="predicted"/>
<accession>X0W192</accession>
<dbReference type="InterPro" id="IPR013783">
    <property type="entry name" value="Ig-like_fold"/>
</dbReference>
<sequence>ADEIQGIMNGVGGGFPLASTPGPRDGELHEDTWVNLSWRPGDSAVSHDVYLGNNFDDVNAGAEGTFQGNQAETFIVVGFPGFAYPDGLVPGTTYYWRIDEVNDTEPNSPWKGDVWSFSIPPKTAYNPDPADGAESVDPDVQLSWTGGFGAKLHTVYFGDNFDDVNDGVVGLPQALTTYTPGPLKLAKTYYWRVDEFDIIETYKGDVWSFTTQGAVGSLDPANGAVDVTQTPILTWLPSVFAAFASIIFRYG</sequence>
<evidence type="ECO:0008006" key="2">
    <source>
        <dbReference type="Google" id="ProtNLM"/>
    </source>
</evidence>
<name>X0W192_9ZZZZ</name>